<sequence length="223" mass="24987">MDKPALVFYPDKTLEFEAQSGAQSQVTLRLENPHDRVAAFKIKTTAPKSYLVKPSSGVIEGRQTQSISILLMPQFEKQQHTTSADRFLIQSTFIASAVPLSKEEWSTIRKDKLEEKKLNVNIVWTARLDNSIGAPPVSNNVSVLAAKPLPNDYSGLKIAYEELLTIAITLERQNRELTAERDGLPAVRHASHDKRIPGSQFELWQIGMLLVVTLVILKLCRII</sequence>
<proteinExistence type="inferred from homology"/>
<dbReference type="SUPFAM" id="SSF49354">
    <property type="entry name" value="PapD-like"/>
    <property type="match status" value="1"/>
</dbReference>
<feature type="domain" description="MSP" evidence="6">
    <location>
        <begin position="5"/>
        <end position="123"/>
    </location>
</feature>
<dbReference type="eggNOG" id="KOG0439">
    <property type="taxonomic scope" value="Eukaryota"/>
</dbReference>
<protein>
    <submittedName>
        <fullName evidence="7">Vesicle-associated membrane protein</fullName>
    </submittedName>
</protein>
<organism evidence="7 8">
    <name type="scientific">Gregarina niphandrodes</name>
    <name type="common">Septate eugregarine</name>
    <dbReference type="NCBI Taxonomy" id="110365"/>
    <lineage>
        <taxon>Eukaryota</taxon>
        <taxon>Sar</taxon>
        <taxon>Alveolata</taxon>
        <taxon>Apicomplexa</taxon>
        <taxon>Conoidasida</taxon>
        <taxon>Gregarinasina</taxon>
        <taxon>Eugregarinorida</taxon>
        <taxon>Gregarinidae</taxon>
        <taxon>Gregarina</taxon>
    </lineage>
</organism>
<dbReference type="GeneID" id="22915808"/>
<dbReference type="PANTHER" id="PTHR10809:SF6">
    <property type="entry name" value="AT11025P-RELATED"/>
    <property type="match status" value="1"/>
</dbReference>
<reference evidence="7" key="1">
    <citation type="submission" date="2013-12" db="EMBL/GenBank/DDBJ databases">
        <authorList>
            <person name="Omoto C.K."/>
            <person name="Sibley D."/>
            <person name="Venepally P."/>
            <person name="Hadjithomas M."/>
            <person name="Karamycheva S."/>
            <person name="Brunk B."/>
            <person name="Roos D."/>
            <person name="Caler E."/>
            <person name="Lorenzi H."/>
        </authorList>
    </citation>
    <scope>NUCLEOTIDE SEQUENCE</scope>
</reference>
<dbReference type="InterPro" id="IPR008962">
    <property type="entry name" value="PapD-like_sf"/>
</dbReference>
<evidence type="ECO:0000313" key="8">
    <source>
        <dbReference type="Proteomes" id="UP000019763"/>
    </source>
</evidence>
<keyword evidence="5" id="KW-0472">Membrane</keyword>
<keyword evidence="4" id="KW-1133">Transmembrane helix</keyword>
<name>A0A023AXX3_GRENI</name>
<dbReference type="InterPro" id="IPR013783">
    <property type="entry name" value="Ig-like_fold"/>
</dbReference>
<comment type="subcellular location">
    <subcellularLocation>
        <location evidence="1">Membrane</location>
        <topology evidence="1">Single-pass type IV membrane protein</topology>
    </subcellularLocation>
</comment>
<dbReference type="InterPro" id="IPR016763">
    <property type="entry name" value="VAP"/>
</dbReference>
<dbReference type="EMBL" id="AFNH02001269">
    <property type="protein sequence ID" value="EZG43502.1"/>
    <property type="molecule type" value="Genomic_DNA"/>
</dbReference>
<evidence type="ECO:0000256" key="1">
    <source>
        <dbReference type="ARBA" id="ARBA00004211"/>
    </source>
</evidence>
<evidence type="ECO:0000256" key="5">
    <source>
        <dbReference type="ARBA" id="ARBA00023136"/>
    </source>
</evidence>
<dbReference type="Gene3D" id="2.60.40.10">
    <property type="entry name" value="Immunoglobulins"/>
    <property type="match status" value="1"/>
</dbReference>
<dbReference type="VEuPathDB" id="CryptoDB:GNI_169480"/>
<evidence type="ECO:0000256" key="3">
    <source>
        <dbReference type="ARBA" id="ARBA00022692"/>
    </source>
</evidence>
<keyword evidence="8" id="KW-1185">Reference proteome</keyword>
<dbReference type="RefSeq" id="XP_011133265.1">
    <property type="nucleotide sequence ID" value="XM_011134963.1"/>
</dbReference>
<gene>
    <name evidence="7" type="ORF">GNI_169480</name>
</gene>
<dbReference type="GO" id="GO:0005886">
    <property type="term" value="C:plasma membrane"/>
    <property type="evidence" value="ECO:0007669"/>
    <property type="project" value="TreeGrafter"/>
</dbReference>
<dbReference type="Pfam" id="PF00635">
    <property type="entry name" value="Motile_Sperm"/>
    <property type="match status" value="1"/>
</dbReference>
<dbReference type="InterPro" id="IPR000535">
    <property type="entry name" value="MSP_dom"/>
</dbReference>
<dbReference type="GO" id="GO:0090158">
    <property type="term" value="P:endoplasmic reticulum membrane organization"/>
    <property type="evidence" value="ECO:0007669"/>
    <property type="project" value="TreeGrafter"/>
</dbReference>
<evidence type="ECO:0000259" key="6">
    <source>
        <dbReference type="PROSITE" id="PS50202"/>
    </source>
</evidence>
<evidence type="ECO:0000313" key="7">
    <source>
        <dbReference type="EMBL" id="EZG43502.1"/>
    </source>
</evidence>
<accession>A0A023AXX3</accession>
<dbReference type="OrthoDB" id="264603at2759"/>
<dbReference type="PROSITE" id="PS50202">
    <property type="entry name" value="MSP"/>
    <property type="match status" value="1"/>
</dbReference>
<dbReference type="Proteomes" id="UP000019763">
    <property type="component" value="Unassembled WGS sequence"/>
</dbReference>
<dbReference type="GO" id="GO:0005789">
    <property type="term" value="C:endoplasmic reticulum membrane"/>
    <property type="evidence" value="ECO:0007669"/>
    <property type="project" value="InterPro"/>
</dbReference>
<evidence type="ECO:0000256" key="2">
    <source>
        <dbReference type="ARBA" id="ARBA00008932"/>
    </source>
</evidence>
<comment type="caution">
    <text evidence="7">The sequence shown here is derived from an EMBL/GenBank/DDBJ whole genome shotgun (WGS) entry which is preliminary data.</text>
</comment>
<evidence type="ECO:0000256" key="4">
    <source>
        <dbReference type="ARBA" id="ARBA00022989"/>
    </source>
</evidence>
<dbReference type="PANTHER" id="PTHR10809">
    <property type="entry name" value="VESICLE-ASSOCIATED MEMBRANE PROTEIN-ASSOCIATED PROTEIN"/>
    <property type="match status" value="1"/>
</dbReference>
<keyword evidence="3" id="KW-0812">Transmembrane</keyword>
<dbReference type="GO" id="GO:0061817">
    <property type="term" value="P:endoplasmic reticulum-plasma membrane tethering"/>
    <property type="evidence" value="ECO:0007669"/>
    <property type="project" value="TreeGrafter"/>
</dbReference>
<comment type="similarity">
    <text evidence="2">Belongs to the VAMP-associated protein (VAP) (TC 9.B.17) family.</text>
</comment>
<dbReference type="AlphaFoldDB" id="A0A023AXX3"/>